<dbReference type="Proteomes" id="UP000182841">
    <property type="component" value="Unassembled WGS sequence"/>
</dbReference>
<dbReference type="GO" id="GO:0005737">
    <property type="term" value="C:cytoplasm"/>
    <property type="evidence" value="ECO:0007669"/>
    <property type="project" value="TreeGrafter"/>
</dbReference>
<dbReference type="InterPro" id="IPR000182">
    <property type="entry name" value="GNAT_dom"/>
</dbReference>
<keyword evidence="4" id="KW-1185">Reference proteome</keyword>
<dbReference type="InterPro" id="IPR051908">
    <property type="entry name" value="Ribosomal_N-acetyltransferase"/>
</dbReference>
<dbReference type="OrthoDB" id="9795188at2"/>
<feature type="region of interest" description="Disordered" evidence="1">
    <location>
        <begin position="78"/>
        <end position="99"/>
    </location>
</feature>
<evidence type="ECO:0000259" key="2">
    <source>
        <dbReference type="PROSITE" id="PS51186"/>
    </source>
</evidence>
<dbReference type="EMBL" id="FOGO01000022">
    <property type="protein sequence ID" value="SES38096.1"/>
    <property type="molecule type" value="Genomic_DNA"/>
</dbReference>
<dbReference type="GO" id="GO:1990189">
    <property type="term" value="F:protein N-terminal-serine acetyltransferase activity"/>
    <property type="evidence" value="ECO:0007669"/>
    <property type="project" value="TreeGrafter"/>
</dbReference>
<evidence type="ECO:0000256" key="1">
    <source>
        <dbReference type="SAM" id="MobiDB-lite"/>
    </source>
</evidence>
<feature type="domain" description="N-acetyltransferase" evidence="2">
    <location>
        <begin position="34"/>
        <end position="206"/>
    </location>
</feature>
<reference evidence="4" key="1">
    <citation type="submission" date="2016-10" db="EMBL/GenBank/DDBJ databases">
        <authorList>
            <person name="Varghese N."/>
            <person name="Submissions S."/>
        </authorList>
    </citation>
    <scope>NUCLEOTIDE SEQUENCE [LARGE SCALE GENOMIC DNA]</scope>
    <source>
        <strain evidence="4">CGMCC 4.6825</strain>
    </source>
</reference>
<dbReference type="InterPro" id="IPR016181">
    <property type="entry name" value="Acyl_CoA_acyltransferase"/>
</dbReference>
<dbReference type="PANTHER" id="PTHR43441:SF10">
    <property type="entry name" value="ACETYLTRANSFERASE"/>
    <property type="match status" value="1"/>
</dbReference>
<dbReference type="RefSeq" id="WP_075003602.1">
    <property type="nucleotide sequence ID" value="NZ_FOGO01000022.1"/>
</dbReference>
<protein>
    <submittedName>
        <fullName evidence="3">Protein N-acetyltransferase, RimJ/RimL family</fullName>
    </submittedName>
</protein>
<accession>A0A1H9WW04</accession>
<keyword evidence="3" id="KW-0808">Transferase</keyword>
<dbReference type="AlphaFoldDB" id="A0A1H9WW04"/>
<dbReference type="Gene3D" id="3.40.630.30">
    <property type="match status" value="1"/>
</dbReference>
<evidence type="ECO:0000313" key="4">
    <source>
        <dbReference type="Proteomes" id="UP000182841"/>
    </source>
</evidence>
<dbReference type="GO" id="GO:0008999">
    <property type="term" value="F:protein-N-terminal-alanine acetyltransferase activity"/>
    <property type="evidence" value="ECO:0007669"/>
    <property type="project" value="TreeGrafter"/>
</dbReference>
<dbReference type="Pfam" id="PF13302">
    <property type="entry name" value="Acetyltransf_3"/>
    <property type="match status" value="1"/>
</dbReference>
<dbReference type="STRING" id="943816.AN217_06075"/>
<organism evidence="3 4">
    <name type="scientific">Streptomyces qinglanensis</name>
    <dbReference type="NCBI Taxonomy" id="943816"/>
    <lineage>
        <taxon>Bacteria</taxon>
        <taxon>Bacillati</taxon>
        <taxon>Actinomycetota</taxon>
        <taxon>Actinomycetes</taxon>
        <taxon>Kitasatosporales</taxon>
        <taxon>Streptomycetaceae</taxon>
        <taxon>Streptomyces</taxon>
    </lineage>
</organism>
<sequence length="220" mass="23713">MEPITLRTGRLLLRPFEEWDEAALAAACDDPDIQRFVPVPEPYTLKDAEEFVRGVSANGWREDTMYNFGVFTRGSTGGAADGGDGGAEDDRAADGGGTGGELVGSTGLVRLSLHTAERQAELGFWTARGHRRKGYTAEAARAVVDWAFTALGVERLEWLAQVENAGSRAVAQRLGFVEEGIARARIVHRGTRRDARVAALLPSDLGHPQPTPYLPSSPRG</sequence>
<dbReference type="SUPFAM" id="SSF55729">
    <property type="entry name" value="Acyl-CoA N-acyltransferases (Nat)"/>
    <property type="match status" value="1"/>
</dbReference>
<evidence type="ECO:0000313" key="3">
    <source>
        <dbReference type="EMBL" id="SES38096.1"/>
    </source>
</evidence>
<dbReference type="PANTHER" id="PTHR43441">
    <property type="entry name" value="RIBOSOMAL-PROTEIN-SERINE ACETYLTRANSFERASE"/>
    <property type="match status" value="1"/>
</dbReference>
<gene>
    <name evidence="3" type="ORF">SAMN05421870_1227</name>
</gene>
<name>A0A1H9WW04_9ACTN</name>
<proteinExistence type="predicted"/>
<dbReference type="PROSITE" id="PS51186">
    <property type="entry name" value="GNAT"/>
    <property type="match status" value="1"/>
</dbReference>